<evidence type="ECO:0000256" key="1">
    <source>
        <dbReference type="SAM" id="SignalP"/>
    </source>
</evidence>
<dbReference type="EMBL" id="JBBHJY010000015">
    <property type="protein sequence ID" value="MEJ6012175.1"/>
    <property type="molecule type" value="Genomic_DNA"/>
</dbReference>
<evidence type="ECO:0000313" key="3">
    <source>
        <dbReference type="Proteomes" id="UP001379235"/>
    </source>
</evidence>
<feature type="chain" id="PRO_5046081890" evidence="1">
    <location>
        <begin position="24"/>
        <end position="105"/>
    </location>
</feature>
<sequence>MTKKFFAIAAACSLMFVESASMAAAQNANADPAASDAAEKCVTLTNRKGKWRLDDAGKWAKCKGLSGAEVGGGSNLLPAVLAVGGLGAVTAAVASSGRQNGTVSP</sequence>
<protein>
    <submittedName>
        <fullName evidence="2">Uncharacterized protein</fullName>
    </submittedName>
</protein>
<accession>A0ABU8SE86</accession>
<comment type="caution">
    <text evidence="2">The sequence shown here is derived from an EMBL/GenBank/DDBJ whole genome shotgun (WGS) entry which is preliminary data.</text>
</comment>
<evidence type="ECO:0000313" key="2">
    <source>
        <dbReference type="EMBL" id="MEJ6012175.1"/>
    </source>
</evidence>
<organism evidence="2 3">
    <name type="scientific">Novosphingobium aquae</name>
    <dbReference type="NCBI Taxonomy" id="3133435"/>
    <lineage>
        <taxon>Bacteria</taxon>
        <taxon>Pseudomonadati</taxon>
        <taxon>Pseudomonadota</taxon>
        <taxon>Alphaproteobacteria</taxon>
        <taxon>Sphingomonadales</taxon>
        <taxon>Sphingomonadaceae</taxon>
        <taxon>Novosphingobium</taxon>
    </lineage>
</organism>
<gene>
    <name evidence="2" type="ORF">WG900_19920</name>
</gene>
<proteinExistence type="predicted"/>
<feature type="signal peptide" evidence="1">
    <location>
        <begin position="1"/>
        <end position="23"/>
    </location>
</feature>
<dbReference type="RefSeq" id="WP_339970100.1">
    <property type="nucleotide sequence ID" value="NZ_JBBHJY010000015.1"/>
</dbReference>
<keyword evidence="3" id="KW-1185">Reference proteome</keyword>
<keyword evidence="1" id="KW-0732">Signal</keyword>
<reference evidence="2 3" key="1">
    <citation type="submission" date="2024-03" db="EMBL/GenBank/DDBJ databases">
        <authorList>
            <person name="Jo J.-H."/>
        </authorList>
    </citation>
    <scope>NUCLEOTIDE SEQUENCE [LARGE SCALE GENOMIC DNA]</scope>
    <source>
        <strain evidence="2 3">AS3R-12</strain>
    </source>
</reference>
<name>A0ABU8SE86_9SPHN</name>
<dbReference type="Proteomes" id="UP001379235">
    <property type="component" value="Unassembled WGS sequence"/>
</dbReference>